<dbReference type="Proteomes" id="UP000007599">
    <property type="component" value="Chromosome I"/>
</dbReference>
<keyword evidence="2" id="KW-1185">Reference proteome</keyword>
<gene>
    <name evidence="1" type="ordered locus">KQS_06065</name>
</gene>
<sequence length="173" mass="20300">MYNNYFKTKVMFKSKIIIILLFLLIGCNDRGTQKSDTFIKNSKGEIYIVILETIQQEGIKPTYLTNDEVETLNKILPKAVKQMNLDLKKMFKDFPSKWPNLVVNLNNYKRQYFPYIINKTGEKEVYINCFCQVNNDYWKTKEVMVLGGGNCFFYGKINLNTGKFHDFMINAPL</sequence>
<protein>
    <submittedName>
        <fullName evidence="1">Probable lipoprotein</fullName>
    </submittedName>
</protein>
<accession>H8XPA3</accession>
<dbReference type="KEGG" id="fin:KQS_06065"/>
<evidence type="ECO:0000313" key="2">
    <source>
        <dbReference type="Proteomes" id="UP000007599"/>
    </source>
</evidence>
<dbReference type="PATRIC" id="fig|1094466.5.peg.1192"/>
<keyword evidence="1" id="KW-0449">Lipoprotein</keyword>
<dbReference type="STRING" id="1094466.KQS_06065"/>
<dbReference type="AlphaFoldDB" id="H8XPA3"/>
<dbReference type="HOGENOM" id="CLU_1545346_0_0_10"/>
<evidence type="ECO:0000313" key="1">
    <source>
        <dbReference type="EMBL" id="CCG53177.1"/>
    </source>
</evidence>
<reference evidence="1 2" key="1">
    <citation type="journal article" date="2012" name="J. Bacteriol.">
        <title>Complete Genome Sequence of Flavobacterium indicum GPSTA100-9T, Isolated from Warm Spring Water.</title>
        <authorList>
            <person name="Barbier P."/>
            <person name="Houel A."/>
            <person name="Loux V."/>
            <person name="Poulain J."/>
            <person name="Bernardet J.F."/>
            <person name="Touchon M."/>
            <person name="Duchaud E."/>
        </authorList>
    </citation>
    <scope>NUCLEOTIDE SEQUENCE [LARGE SCALE GENOMIC DNA]</scope>
    <source>
        <strain evidence="2">DSM 17447 / CIP 109464 / GPTSA100-9</strain>
    </source>
</reference>
<dbReference type="PROSITE" id="PS51257">
    <property type="entry name" value="PROKAR_LIPOPROTEIN"/>
    <property type="match status" value="1"/>
</dbReference>
<proteinExistence type="predicted"/>
<organism evidence="1 2">
    <name type="scientific">Flavobacterium indicum (strain DSM 17447 / CIP 109464 / GPTSA100-9)</name>
    <dbReference type="NCBI Taxonomy" id="1094466"/>
    <lineage>
        <taxon>Bacteria</taxon>
        <taxon>Pseudomonadati</taxon>
        <taxon>Bacteroidota</taxon>
        <taxon>Flavobacteriia</taxon>
        <taxon>Flavobacteriales</taxon>
        <taxon>Flavobacteriaceae</taxon>
        <taxon>Flavobacterium</taxon>
    </lineage>
</organism>
<dbReference type="EMBL" id="HE774682">
    <property type="protein sequence ID" value="CCG53177.1"/>
    <property type="molecule type" value="Genomic_DNA"/>
</dbReference>
<reference evidence="2" key="2">
    <citation type="submission" date="2012-03" db="EMBL/GenBank/DDBJ databases">
        <title>Complete genome sequence of Flavobacterium indicum GPTSA100-9T, isolated from warm spring water.</title>
        <authorList>
            <person name="Barbier P."/>
            <person name="Houel A."/>
            <person name="Loux V."/>
            <person name="Poulain J."/>
            <person name="Bernardet J.-F."/>
            <person name="Touchon M."/>
            <person name="Duchaud E."/>
        </authorList>
    </citation>
    <scope>NUCLEOTIDE SEQUENCE [LARGE SCALE GENOMIC DNA]</scope>
    <source>
        <strain evidence="2">DSM 17447 / CIP 109464 / GPTSA100-9</strain>
    </source>
</reference>
<name>H8XPA3_FLAIG</name>